<proteinExistence type="predicted"/>
<organism evidence="2 3">
    <name type="scientific">Lignipirellula cremea</name>
    <dbReference type="NCBI Taxonomy" id="2528010"/>
    <lineage>
        <taxon>Bacteria</taxon>
        <taxon>Pseudomonadati</taxon>
        <taxon>Planctomycetota</taxon>
        <taxon>Planctomycetia</taxon>
        <taxon>Pirellulales</taxon>
        <taxon>Pirellulaceae</taxon>
        <taxon>Lignipirellula</taxon>
    </lineage>
</organism>
<feature type="transmembrane region" description="Helical" evidence="1">
    <location>
        <begin position="98"/>
        <end position="120"/>
    </location>
</feature>
<dbReference type="Proteomes" id="UP000317648">
    <property type="component" value="Chromosome"/>
</dbReference>
<dbReference type="KEGG" id="lcre:Pla8534_53550"/>
<keyword evidence="3" id="KW-1185">Reference proteome</keyword>
<evidence type="ECO:0000256" key="1">
    <source>
        <dbReference type="SAM" id="Phobius"/>
    </source>
</evidence>
<evidence type="ECO:0000313" key="3">
    <source>
        <dbReference type="Proteomes" id="UP000317648"/>
    </source>
</evidence>
<sequence length="137" mass="14581">MRPGDRYCSQCGAEAPVPASDLPSLRAAGALTERAPFTGLVPPPAPTPALPPRPLALNGPLLALAKNRPAVLGMLLCVGPLGLPLLWFSPAFSSTAKYIITGLYFALTAILPLVITWYFVDIGVRPLLQAFEHLRPQ</sequence>
<gene>
    <name evidence="2" type="ORF">Pla8534_53550</name>
</gene>
<keyword evidence="1" id="KW-0472">Membrane</keyword>
<dbReference type="AlphaFoldDB" id="A0A518E095"/>
<feature type="transmembrane region" description="Helical" evidence="1">
    <location>
        <begin position="70"/>
        <end position="92"/>
    </location>
</feature>
<name>A0A518E095_9BACT</name>
<dbReference type="EMBL" id="CP036433">
    <property type="protein sequence ID" value="QDU97507.1"/>
    <property type="molecule type" value="Genomic_DNA"/>
</dbReference>
<accession>A0A518E095</accession>
<keyword evidence="1" id="KW-1133">Transmembrane helix</keyword>
<protein>
    <submittedName>
        <fullName evidence="2">Uncharacterized protein</fullName>
    </submittedName>
</protein>
<reference evidence="2 3" key="1">
    <citation type="submission" date="2019-02" db="EMBL/GenBank/DDBJ databases">
        <title>Deep-cultivation of Planctomycetes and their phenomic and genomic characterization uncovers novel biology.</title>
        <authorList>
            <person name="Wiegand S."/>
            <person name="Jogler M."/>
            <person name="Boedeker C."/>
            <person name="Pinto D."/>
            <person name="Vollmers J."/>
            <person name="Rivas-Marin E."/>
            <person name="Kohn T."/>
            <person name="Peeters S.H."/>
            <person name="Heuer A."/>
            <person name="Rast P."/>
            <person name="Oberbeckmann S."/>
            <person name="Bunk B."/>
            <person name="Jeske O."/>
            <person name="Meyerdierks A."/>
            <person name="Storesund J.E."/>
            <person name="Kallscheuer N."/>
            <person name="Luecker S."/>
            <person name="Lage O.M."/>
            <person name="Pohl T."/>
            <person name="Merkel B.J."/>
            <person name="Hornburger P."/>
            <person name="Mueller R.-W."/>
            <person name="Bruemmer F."/>
            <person name="Labrenz M."/>
            <person name="Spormann A.M."/>
            <person name="Op den Camp H."/>
            <person name="Overmann J."/>
            <person name="Amann R."/>
            <person name="Jetten M.S.M."/>
            <person name="Mascher T."/>
            <person name="Medema M.H."/>
            <person name="Devos D.P."/>
            <person name="Kaster A.-K."/>
            <person name="Ovreas L."/>
            <person name="Rohde M."/>
            <person name="Galperin M.Y."/>
            <person name="Jogler C."/>
        </authorList>
    </citation>
    <scope>NUCLEOTIDE SEQUENCE [LARGE SCALE GENOMIC DNA]</scope>
    <source>
        <strain evidence="2 3">Pla85_3_4</strain>
    </source>
</reference>
<evidence type="ECO:0000313" key="2">
    <source>
        <dbReference type="EMBL" id="QDU97507.1"/>
    </source>
</evidence>
<keyword evidence="1" id="KW-0812">Transmembrane</keyword>